<gene>
    <name evidence="1" type="ORF">ABEG18_24545</name>
</gene>
<dbReference type="InterPro" id="IPR019285">
    <property type="entry name" value="DUF2336"/>
</dbReference>
<dbReference type="AlphaFoldDB" id="A0AAU7JEY3"/>
<sequence length="364" mass="39400">MQPLKSVVSEVEDSIASGEDARRVDTLRRITTLFIEQSPQLNDEHVAVFDEVIVRLAHEIEFRARVEMAERLADVSNAPLKTMRDLAFDENVAVAGPVLERSTRIAEADLVSIAEQRGQQHLLAISGRRDLPTAVTDVIVTRGDEHVVRKVANNETAKFSETGFTRLVERAAEDAELQDILHGRGDVPAHHASALIAAAKERARAEIMGSMSGRTDLVNEALDVGTDAVMAGAGPVVLLADLIAAEPEVTALENRGGLTEEAIARYVKTDKLAAALVGLAHVAKMPAEMVANAFGAPHFDPLLFIVRGVRFSWPTFKALLLVKAGRDAPQALLKSAFASYESLSVPTAQRVMRFVAARQRVAPD</sequence>
<evidence type="ECO:0000313" key="1">
    <source>
        <dbReference type="EMBL" id="XBO38823.1"/>
    </source>
</evidence>
<dbReference type="RefSeq" id="WP_406855664.1">
    <property type="nucleotide sequence ID" value="NZ_CP157484.1"/>
</dbReference>
<reference evidence="1" key="1">
    <citation type="submission" date="2024-05" db="EMBL/GenBank/DDBJ databases">
        <authorList>
            <person name="Kim S."/>
            <person name="Heo J."/>
            <person name="Choi H."/>
            <person name="Choi Y."/>
            <person name="Kwon S.-W."/>
            <person name="Kim Y."/>
        </authorList>
    </citation>
    <scope>NUCLEOTIDE SEQUENCE</scope>
    <source>
        <strain evidence="1">KACC 23698</strain>
    </source>
</reference>
<protein>
    <submittedName>
        <fullName evidence="1">DUF2336 domain-containing protein</fullName>
    </submittedName>
</protein>
<accession>A0AAU7JEY3</accession>
<dbReference type="EMBL" id="CP157484">
    <property type="protein sequence ID" value="XBO38823.1"/>
    <property type="molecule type" value="Genomic_DNA"/>
</dbReference>
<name>A0AAU7JEY3_9HYPH</name>
<dbReference type="Pfam" id="PF10098">
    <property type="entry name" value="DUF2336"/>
    <property type="match status" value="1"/>
</dbReference>
<proteinExistence type="predicted"/>
<organism evidence="1">
    <name type="scientific">Alsobacter sp. KACC 23698</name>
    <dbReference type="NCBI Taxonomy" id="3149229"/>
    <lineage>
        <taxon>Bacteria</taxon>
        <taxon>Pseudomonadati</taxon>
        <taxon>Pseudomonadota</taxon>
        <taxon>Alphaproteobacteria</taxon>
        <taxon>Hyphomicrobiales</taxon>
        <taxon>Alsobacteraceae</taxon>
        <taxon>Alsobacter</taxon>
    </lineage>
</organism>